<name>A0A016UTT1_9BILA</name>
<evidence type="ECO:0000313" key="2">
    <source>
        <dbReference type="Proteomes" id="UP000024635"/>
    </source>
</evidence>
<proteinExistence type="predicted"/>
<dbReference type="AlphaFoldDB" id="A0A016UTT1"/>
<keyword evidence="2" id="KW-1185">Reference proteome</keyword>
<evidence type="ECO:0000313" key="1">
    <source>
        <dbReference type="EMBL" id="EYC18366.1"/>
    </source>
</evidence>
<dbReference type="Proteomes" id="UP000024635">
    <property type="component" value="Unassembled WGS sequence"/>
</dbReference>
<accession>A0A016UTT1</accession>
<comment type="caution">
    <text evidence="1">The sequence shown here is derived from an EMBL/GenBank/DDBJ whole genome shotgun (WGS) entry which is preliminary data.</text>
</comment>
<dbReference type="EMBL" id="JARK01001364">
    <property type="protein sequence ID" value="EYC18366.1"/>
    <property type="molecule type" value="Genomic_DNA"/>
</dbReference>
<protein>
    <submittedName>
        <fullName evidence="1">Uncharacterized protein</fullName>
    </submittedName>
</protein>
<sequence>MQEKTSKNCTARDEYKNCKNKSDKMDIIAEIEQIEEDSQLQVTVAEAKDLVFKLTTRLGESKNTRENMEIRQGYATLEHKKTMFQQMTI</sequence>
<gene>
    <name evidence="1" type="primary">Acey_s0028.g1821</name>
    <name evidence="1" type="ORF">Y032_0028g1821</name>
</gene>
<organism evidence="1 2">
    <name type="scientific">Ancylostoma ceylanicum</name>
    <dbReference type="NCBI Taxonomy" id="53326"/>
    <lineage>
        <taxon>Eukaryota</taxon>
        <taxon>Metazoa</taxon>
        <taxon>Ecdysozoa</taxon>
        <taxon>Nematoda</taxon>
        <taxon>Chromadorea</taxon>
        <taxon>Rhabditida</taxon>
        <taxon>Rhabditina</taxon>
        <taxon>Rhabditomorpha</taxon>
        <taxon>Strongyloidea</taxon>
        <taxon>Ancylostomatidae</taxon>
        <taxon>Ancylostomatinae</taxon>
        <taxon>Ancylostoma</taxon>
    </lineage>
</organism>
<reference evidence="2" key="1">
    <citation type="journal article" date="2015" name="Nat. Genet.">
        <title>The genome and transcriptome of the zoonotic hookworm Ancylostoma ceylanicum identify infection-specific gene families.</title>
        <authorList>
            <person name="Schwarz E.M."/>
            <person name="Hu Y."/>
            <person name="Antoshechkin I."/>
            <person name="Miller M.M."/>
            <person name="Sternberg P.W."/>
            <person name="Aroian R.V."/>
        </authorList>
    </citation>
    <scope>NUCLEOTIDE SEQUENCE</scope>
    <source>
        <strain evidence="2">HY135</strain>
    </source>
</reference>